<organism evidence="1 2">
    <name type="scientific">Pseudomonas syringae pv. actinidiae</name>
    <dbReference type="NCBI Taxonomy" id="103796"/>
    <lineage>
        <taxon>Bacteria</taxon>
        <taxon>Pseudomonadati</taxon>
        <taxon>Pseudomonadota</taxon>
        <taxon>Gammaproteobacteria</taxon>
        <taxon>Pseudomonadales</taxon>
        <taxon>Pseudomonadaceae</taxon>
        <taxon>Pseudomonas</taxon>
        <taxon>Pseudomonas syringae</taxon>
    </lineage>
</organism>
<gene>
    <name evidence="1" type="ORF">ALQ15_03551</name>
</gene>
<evidence type="ECO:0000313" key="2">
    <source>
        <dbReference type="Proteomes" id="UP000282289"/>
    </source>
</evidence>
<dbReference type="RefSeq" id="WP_122280944.1">
    <property type="nucleotide sequence ID" value="NZ_RBQT01000051.1"/>
</dbReference>
<accession>A0A7Z6U7W5</accession>
<protein>
    <submittedName>
        <fullName evidence="1">Prophage PssSM-03, Orf43</fullName>
    </submittedName>
</protein>
<reference evidence="1 2" key="1">
    <citation type="submission" date="2018-08" db="EMBL/GenBank/DDBJ databases">
        <title>Recombination of ecologically and evolutionarily significant loci maintains genetic cohesion in the Pseudomonas syringae species complex.</title>
        <authorList>
            <person name="Dillon M."/>
            <person name="Thakur S."/>
            <person name="Almeida R.N.D."/>
            <person name="Weir B.S."/>
            <person name="Guttman D.S."/>
        </authorList>
    </citation>
    <scope>NUCLEOTIDE SEQUENCE [LARGE SCALE GENOMIC DNA]</scope>
    <source>
        <strain evidence="1 2">ICMP 19589</strain>
    </source>
</reference>
<sequence length="136" mass="15871">MKTEEINFKMTWARCVDAQENVVRGQQRALESYDSRAASLAFGPYKLECFLERLKARYYSPWLKLEGIEAAKIYLINKHHWLPGAVKDVQKADLLLILHEELVDLSLSKEEFSPVHDWSQMQECYPKLLKSANIQE</sequence>
<comment type="caution">
    <text evidence="1">The sequence shown here is derived from an EMBL/GenBank/DDBJ whole genome shotgun (WGS) entry which is preliminary data.</text>
</comment>
<dbReference type="EMBL" id="RBQT01000051">
    <property type="protein sequence ID" value="RMP80858.1"/>
    <property type="molecule type" value="Genomic_DNA"/>
</dbReference>
<proteinExistence type="predicted"/>
<dbReference type="Proteomes" id="UP000282289">
    <property type="component" value="Unassembled WGS sequence"/>
</dbReference>
<dbReference type="AlphaFoldDB" id="A0A7Z6U7W5"/>
<name>A0A7Z6U7W5_PSESF</name>
<evidence type="ECO:0000313" key="1">
    <source>
        <dbReference type="EMBL" id="RMP80858.1"/>
    </source>
</evidence>